<proteinExistence type="predicted"/>
<sequence>MPDRFDGRAFLFFFGLFLKFREEIREKCGIEWQCVIIKD</sequence>
<dbReference type="Proteomes" id="UP000238916">
    <property type="component" value="Unassembled WGS sequence"/>
</dbReference>
<dbReference type="AlphaFoldDB" id="A0A2U3LRB8"/>
<reference evidence="2" key="1">
    <citation type="submission" date="2018-02" db="EMBL/GenBank/DDBJ databases">
        <authorList>
            <person name="Hausmann B."/>
        </authorList>
    </citation>
    <scope>NUCLEOTIDE SEQUENCE [LARGE SCALE GENOMIC DNA]</scope>
    <source>
        <strain evidence="2">Peat soil MAG SbF1</strain>
    </source>
</reference>
<organism evidence="1 2">
    <name type="scientific">Candidatus Desulfosporosinus infrequens</name>
    <dbReference type="NCBI Taxonomy" id="2043169"/>
    <lineage>
        <taxon>Bacteria</taxon>
        <taxon>Bacillati</taxon>
        <taxon>Bacillota</taxon>
        <taxon>Clostridia</taxon>
        <taxon>Eubacteriales</taxon>
        <taxon>Desulfitobacteriaceae</taxon>
        <taxon>Desulfosporosinus</taxon>
    </lineage>
</organism>
<evidence type="ECO:0000313" key="1">
    <source>
        <dbReference type="EMBL" id="SPF54487.1"/>
    </source>
</evidence>
<dbReference type="EMBL" id="OMOF01000735">
    <property type="protein sequence ID" value="SPF54487.1"/>
    <property type="molecule type" value="Genomic_DNA"/>
</dbReference>
<accession>A0A2U3LRB8</accession>
<gene>
    <name evidence="1" type="ORF">SBF1_7600002</name>
</gene>
<protein>
    <submittedName>
        <fullName evidence="1">Uncharacterized protein</fullName>
    </submittedName>
</protein>
<name>A0A2U3LRB8_9FIRM</name>
<evidence type="ECO:0000313" key="2">
    <source>
        <dbReference type="Proteomes" id="UP000238916"/>
    </source>
</evidence>